<dbReference type="VEuPathDB" id="FungiDB:An02g12130"/>
<accession>A0AAJ8BMA1</accession>
<protein>
    <submittedName>
        <fullName evidence="2">Uncharacterized protein</fullName>
    </submittedName>
</protein>
<feature type="compositionally biased region" description="Basic and acidic residues" evidence="1">
    <location>
        <begin position="1"/>
        <end position="10"/>
    </location>
</feature>
<dbReference type="RefSeq" id="XP_059600098.1">
    <property type="nucleotide sequence ID" value="XM_059746667.1"/>
</dbReference>
<name>A0AAJ8BMA1_ASPNG</name>
<gene>
    <name evidence="2" type="ORF">An02g12130</name>
</gene>
<proteinExistence type="predicted"/>
<dbReference type="AlphaFoldDB" id="A0AAJ8BMA1"/>
<evidence type="ECO:0000313" key="2">
    <source>
        <dbReference type="RefSeq" id="XP_059600098.1"/>
    </source>
</evidence>
<feature type="region of interest" description="Disordered" evidence="1">
    <location>
        <begin position="1"/>
        <end position="26"/>
    </location>
</feature>
<dbReference type="KEGG" id="ang:An02g12130"/>
<organism evidence="2">
    <name type="scientific">Aspergillus niger</name>
    <dbReference type="NCBI Taxonomy" id="5061"/>
    <lineage>
        <taxon>Eukaryota</taxon>
        <taxon>Fungi</taxon>
        <taxon>Dikarya</taxon>
        <taxon>Ascomycota</taxon>
        <taxon>Pezizomycotina</taxon>
        <taxon>Eurotiomycetes</taxon>
        <taxon>Eurotiomycetidae</taxon>
        <taxon>Eurotiales</taxon>
        <taxon>Aspergillaceae</taxon>
        <taxon>Aspergillus</taxon>
        <taxon>Aspergillus subgen. Circumdati</taxon>
    </lineage>
</organism>
<evidence type="ECO:0000256" key="1">
    <source>
        <dbReference type="SAM" id="MobiDB-lite"/>
    </source>
</evidence>
<reference evidence="2" key="1">
    <citation type="submission" date="2025-02" db="EMBL/GenBank/DDBJ databases">
        <authorList>
            <consortium name="NCBI Genome Project"/>
        </authorList>
    </citation>
    <scope>NUCLEOTIDE SEQUENCE</scope>
</reference>
<reference evidence="2" key="2">
    <citation type="submission" date="2025-08" db="UniProtKB">
        <authorList>
            <consortium name="RefSeq"/>
        </authorList>
    </citation>
    <scope>IDENTIFICATION</scope>
</reference>
<sequence>MPQFFHERGDTPAPPVSGSHPLTPDLTGPKVRFDTWSLRLCHGKIESVSSFPDDKLADPTPRSWSPETRIQESSTRLIDTALLTEPTLDGDLNSNRKGAMTGMHGTIVITKKPGPELTYLHEWAGGCSTIASKLEVRVPRAYNQCSTASDRKKLGTSAFAAFLCFNSRG</sequence>
<dbReference type="GeneID" id="84590500"/>